<accession>A5KN78</accession>
<keyword evidence="1" id="KW-0812">Transmembrane</keyword>
<keyword evidence="1" id="KW-0472">Membrane</keyword>
<reference evidence="2 3" key="2">
    <citation type="submission" date="2007-04" db="EMBL/GenBank/DDBJ databases">
        <title>Draft genome sequence of Ruminococcus torques (ATCC 27756).</title>
        <authorList>
            <person name="Sudarsanam P."/>
            <person name="Ley R."/>
            <person name="Guruge J."/>
            <person name="Turnbaugh P.J."/>
            <person name="Mahowald M."/>
            <person name="Liep D."/>
            <person name="Gordon J."/>
        </authorList>
    </citation>
    <scope>NUCLEOTIDE SEQUENCE [LARGE SCALE GENOMIC DNA]</scope>
    <source>
        <strain evidence="2 3">ATCC 27756</strain>
    </source>
</reference>
<proteinExistence type="predicted"/>
<evidence type="ECO:0000313" key="3">
    <source>
        <dbReference type="Proteomes" id="UP000003577"/>
    </source>
</evidence>
<reference evidence="2 3" key="1">
    <citation type="submission" date="2007-03" db="EMBL/GenBank/DDBJ databases">
        <authorList>
            <person name="Fulton L."/>
            <person name="Clifton S."/>
            <person name="Fulton B."/>
            <person name="Xu J."/>
            <person name="Minx P."/>
            <person name="Pepin K.H."/>
            <person name="Johnson M."/>
            <person name="Thiruvilangam P."/>
            <person name="Bhonagiri V."/>
            <person name="Nash W.E."/>
            <person name="Mardis E.R."/>
            <person name="Wilson R.K."/>
        </authorList>
    </citation>
    <scope>NUCLEOTIDE SEQUENCE [LARGE SCALE GENOMIC DNA]</scope>
    <source>
        <strain evidence="2 3">ATCC 27756</strain>
    </source>
</reference>
<organism evidence="2 3">
    <name type="scientific">[Ruminococcus] torques ATCC 27756</name>
    <dbReference type="NCBI Taxonomy" id="411460"/>
    <lineage>
        <taxon>Bacteria</taxon>
        <taxon>Bacillati</taxon>
        <taxon>Bacillota</taxon>
        <taxon>Clostridia</taxon>
        <taxon>Lachnospirales</taxon>
        <taxon>Lachnospiraceae</taxon>
        <taxon>Mediterraneibacter</taxon>
    </lineage>
</organism>
<sequence>MYFCSVGVNGRISISAFLPTVRFFLFLLYFQFCESFLCPLWHFFWLDFPKHIISFPSATLTCGKASAKHRLPSAACCTVSTVCQYKLIGSVLIFISFRLGVDNHHLADDIRAVIIGNTVGNSKRCFIKAVLFLLRFYKLDLCLYSVCKHLHRFQIIVRTNSFRTPRGRQGIVIRTVTDHKGIFFRLIYPKQHFLFADINALLNLIRACHSFFLTHSHPPVAVFLSSCLKSSAYIHRRK</sequence>
<protein>
    <submittedName>
        <fullName evidence="2">Uncharacterized protein</fullName>
    </submittedName>
</protein>
<evidence type="ECO:0000313" key="2">
    <source>
        <dbReference type="EMBL" id="EDK24030.1"/>
    </source>
</evidence>
<keyword evidence="1" id="KW-1133">Transmembrane helix</keyword>
<name>A5KN78_9FIRM</name>
<feature type="transmembrane region" description="Helical" evidence="1">
    <location>
        <begin position="12"/>
        <end position="32"/>
    </location>
</feature>
<dbReference type="EMBL" id="AAVP02000008">
    <property type="protein sequence ID" value="EDK24030.1"/>
    <property type="molecule type" value="Genomic_DNA"/>
</dbReference>
<dbReference type="HOGENOM" id="CLU_1165160_0_0_9"/>
<gene>
    <name evidence="2" type="ORF">RUMTOR_01705</name>
</gene>
<dbReference type="Proteomes" id="UP000003577">
    <property type="component" value="Unassembled WGS sequence"/>
</dbReference>
<comment type="caution">
    <text evidence="2">The sequence shown here is derived from an EMBL/GenBank/DDBJ whole genome shotgun (WGS) entry which is preliminary data.</text>
</comment>
<dbReference type="PaxDb" id="411460-RUMTOR_01705"/>
<dbReference type="AlphaFoldDB" id="A5KN78"/>
<evidence type="ECO:0000256" key="1">
    <source>
        <dbReference type="SAM" id="Phobius"/>
    </source>
</evidence>